<evidence type="ECO:0000256" key="1">
    <source>
        <dbReference type="ARBA" id="ARBA00004191"/>
    </source>
</evidence>
<dbReference type="PROSITE" id="PS00956">
    <property type="entry name" value="HYDROPHOBIN"/>
    <property type="match status" value="1"/>
</dbReference>
<dbReference type="GO" id="GO:0005199">
    <property type="term" value="F:structural constituent of cell wall"/>
    <property type="evidence" value="ECO:0007669"/>
    <property type="project" value="InterPro"/>
</dbReference>
<comment type="similarity">
    <text evidence="2 7">Belongs to the fungal hydrophobin family.</text>
</comment>
<evidence type="ECO:0000256" key="3">
    <source>
        <dbReference type="ARBA" id="ARBA00022512"/>
    </source>
</evidence>
<dbReference type="InterPro" id="IPR001338">
    <property type="entry name" value="Class_I_Hydrophobin"/>
</dbReference>
<evidence type="ECO:0000313" key="8">
    <source>
        <dbReference type="EMBL" id="KIJ27926.1"/>
    </source>
</evidence>
<dbReference type="Pfam" id="PF01185">
    <property type="entry name" value="Hydrophobin"/>
    <property type="match status" value="1"/>
</dbReference>
<dbReference type="CDD" id="cd23507">
    <property type="entry name" value="hydrophobin_I"/>
    <property type="match status" value="1"/>
</dbReference>
<keyword evidence="6 7" id="KW-1015">Disulfide bond</keyword>
<keyword evidence="3 7" id="KW-0134">Cell wall</keyword>
<name>A0A0C9URI1_SPHS4</name>
<dbReference type="HOGENOM" id="CLU_105134_1_1_1"/>
<evidence type="ECO:0000256" key="4">
    <source>
        <dbReference type="ARBA" id="ARBA00022525"/>
    </source>
</evidence>
<keyword evidence="5 7" id="KW-0732">Signal</keyword>
<feature type="signal peptide" evidence="7">
    <location>
        <begin position="1"/>
        <end position="17"/>
    </location>
</feature>
<dbReference type="AlphaFoldDB" id="A0A0C9URI1"/>
<accession>A0A0C9URI1</accession>
<organism evidence="8 9">
    <name type="scientific">Sphaerobolus stellatus (strain SS14)</name>
    <dbReference type="NCBI Taxonomy" id="990650"/>
    <lineage>
        <taxon>Eukaryota</taxon>
        <taxon>Fungi</taxon>
        <taxon>Dikarya</taxon>
        <taxon>Basidiomycota</taxon>
        <taxon>Agaricomycotina</taxon>
        <taxon>Agaricomycetes</taxon>
        <taxon>Phallomycetidae</taxon>
        <taxon>Geastrales</taxon>
        <taxon>Sphaerobolaceae</taxon>
        <taxon>Sphaerobolus</taxon>
    </lineage>
</organism>
<dbReference type="GO" id="GO:0009277">
    <property type="term" value="C:fungal-type cell wall"/>
    <property type="evidence" value="ECO:0007669"/>
    <property type="project" value="InterPro"/>
</dbReference>
<feature type="chain" id="PRO_5013987545" description="Hydrophobin" evidence="7">
    <location>
        <begin position="18"/>
        <end position="137"/>
    </location>
</feature>
<gene>
    <name evidence="8" type="ORF">M422DRAFT_190367</name>
</gene>
<keyword evidence="9" id="KW-1185">Reference proteome</keyword>
<protein>
    <recommendedName>
        <fullName evidence="7">Hydrophobin</fullName>
    </recommendedName>
</protein>
<proteinExistence type="inferred from homology"/>
<keyword evidence="4 7" id="KW-0964">Secreted</keyword>
<dbReference type="Proteomes" id="UP000054279">
    <property type="component" value="Unassembled WGS sequence"/>
</dbReference>
<sequence length="137" mass="13991">MFSKIAILSFVSIFAAATQTIPVTYPSPTPTTISQCDTSNDHLLFILNAIADCNLGEAYCCNSVGQANTLSGVSTVLTLLDIVLDPITAIVGLSCSPISVGIFSSAGGGANCAQQPVCCTNNSFNGLINIGCVPVSL</sequence>
<dbReference type="OrthoDB" id="4225815at2759"/>
<evidence type="ECO:0000313" key="9">
    <source>
        <dbReference type="Proteomes" id="UP000054279"/>
    </source>
</evidence>
<dbReference type="InterPro" id="IPR019778">
    <property type="entry name" value="Class_I_Hydrophobin_CS"/>
</dbReference>
<dbReference type="EMBL" id="KN837320">
    <property type="protein sequence ID" value="KIJ27926.1"/>
    <property type="molecule type" value="Genomic_DNA"/>
</dbReference>
<reference evidence="8 9" key="1">
    <citation type="submission" date="2014-06" db="EMBL/GenBank/DDBJ databases">
        <title>Evolutionary Origins and Diversification of the Mycorrhizal Mutualists.</title>
        <authorList>
            <consortium name="DOE Joint Genome Institute"/>
            <consortium name="Mycorrhizal Genomics Consortium"/>
            <person name="Kohler A."/>
            <person name="Kuo A."/>
            <person name="Nagy L.G."/>
            <person name="Floudas D."/>
            <person name="Copeland A."/>
            <person name="Barry K.W."/>
            <person name="Cichocki N."/>
            <person name="Veneault-Fourrey C."/>
            <person name="LaButti K."/>
            <person name="Lindquist E.A."/>
            <person name="Lipzen A."/>
            <person name="Lundell T."/>
            <person name="Morin E."/>
            <person name="Murat C."/>
            <person name="Riley R."/>
            <person name="Ohm R."/>
            <person name="Sun H."/>
            <person name="Tunlid A."/>
            <person name="Henrissat B."/>
            <person name="Grigoriev I.V."/>
            <person name="Hibbett D.S."/>
            <person name="Martin F."/>
        </authorList>
    </citation>
    <scope>NUCLEOTIDE SEQUENCE [LARGE SCALE GENOMIC DNA]</scope>
    <source>
        <strain evidence="8 9">SS14</strain>
    </source>
</reference>
<evidence type="ECO:0000256" key="6">
    <source>
        <dbReference type="ARBA" id="ARBA00023157"/>
    </source>
</evidence>
<comment type="subcellular location">
    <subcellularLocation>
        <location evidence="1 7">Secreted</location>
        <location evidence="1 7">Cell wall</location>
    </subcellularLocation>
</comment>
<evidence type="ECO:0000256" key="5">
    <source>
        <dbReference type="ARBA" id="ARBA00022729"/>
    </source>
</evidence>
<dbReference type="SMART" id="SM00075">
    <property type="entry name" value="HYDRO"/>
    <property type="match status" value="1"/>
</dbReference>
<evidence type="ECO:0000256" key="2">
    <source>
        <dbReference type="ARBA" id="ARBA00010446"/>
    </source>
</evidence>
<evidence type="ECO:0000256" key="7">
    <source>
        <dbReference type="RuleBase" id="RU365009"/>
    </source>
</evidence>